<dbReference type="EMBL" id="SDDZ01000002">
    <property type="protein sequence ID" value="RXJ51455.1"/>
    <property type="molecule type" value="Genomic_DNA"/>
</dbReference>
<dbReference type="AlphaFoldDB" id="A0A4Q0XIJ3"/>
<proteinExistence type="predicted"/>
<evidence type="ECO:0000313" key="3">
    <source>
        <dbReference type="Proteomes" id="UP000289792"/>
    </source>
</evidence>
<feature type="signal peptide" evidence="1">
    <location>
        <begin position="1"/>
        <end position="19"/>
    </location>
</feature>
<name>A0A4Q0XIJ3_9FLAO</name>
<dbReference type="Proteomes" id="UP000289792">
    <property type="component" value="Unassembled WGS sequence"/>
</dbReference>
<evidence type="ECO:0000313" key="2">
    <source>
        <dbReference type="EMBL" id="RXJ51455.1"/>
    </source>
</evidence>
<reference evidence="2 3" key="1">
    <citation type="submission" date="2019-01" db="EMBL/GenBank/DDBJ databases">
        <title>Genome sequence of the Antarctic species Gelidibacter gilvus ACAM 158(T).</title>
        <authorList>
            <person name="Bowman J.P."/>
        </authorList>
    </citation>
    <scope>NUCLEOTIDE SEQUENCE [LARGE SCALE GENOMIC DNA]</scope>
    <source>
        <strain evidence="2 3">IC158</strain>
    </source>
</reference>
<evidence type="ECO:0000256" key="1">
    <source>
        <dbReference type="SAM" id="SignalP"/>
    </source>
</evidence>
<dbReference type="RefSeq" id="WP_129016453.1">
    <property type="nucleotide sequence ID" value="NZ_SDDZ01000002.1"/>
</dbReference>
<comment type="caution">
    <text evidence="2">The sequence shown here is derived from an EMBL/GenBank/DDBJ whole genome shotgun (WGS) entry which is preliminary data.</text>
</comment>
<gene>
    <name evidence="2" type="ORF">ESZ48_06215</name>
</gene>
<accession>A0A4Q0XIJ3</accession>
<keyword evidence="1" id="KW-0732">Signal</keyword>
<protein>
    <recommendedName>
        <fullName evidence="4">Nicotinate-nucleotide adenylyltransferase</fullName>
    </recommendedName>
</protein>
<keyword evidence="3" id="KW-1185">Reference proteome</keyword>
<sequence length="173" mass="19435">MKTILATLLLIGFAQVTYAQVDIAYTENTNLTAKQGLERNYARLNSLPSSKALSLAEKSERLQMQVFNYDIKTADVYSPEANTTYTVIFTEGSNHIDAVYAKDGKLIQSEGVFENVPVPYNIGYDLAKTYPGWEFHKSWCYSTFSTEGSSEISYKIQLKKGNKTKVVKIDSDQ</sequence>
<feature type="chain" id="PRO_5020793932" description="Nicotinate-nucleotide adenylyltransferase" evidence="1">
    <location>
        <begin position="20"/>
        <end position="173"/>
    </location>
</feature>
<organism evidence="2 3">
    <name type="scientific">Gelidibacter gilvus</name>
    <dbReference type="NCBI Taxonomy" id="59602"/>
    <lineage>
        <taxon>Bacteria</taxon>
        <taxon>Pseudomonadati</taxon>
        <taxon>Bacteroidota</taxon>
        <taxon>Flavobacteriia</taxon>
        <taxon>Flavobacteriales</taxon>
        <taxon>Flavobacteriaceae</taxon>
        <taxon>Gelidibacter</taxon>
    </lineage>
</organism>
<dbReference type="OrthoDB" id="1428473at2"/>
<evidence type="ECO:0008006" key="4">
    <source>
        <dbReference type="Google" id="ProtNLM"/>
    </source>
</evidence>